<feature type="region of interest" description="Disordered" evidence="6">
    <location>
        <begin position="530"/>
        <end position="565"/>
    </location>
</feature>
<evidence type="ECO:0000256" key="2">
    <source>
        <dbReference type="ARBA" id="ARBA00023015"/>
    </source>
</evidence>
<proteinExistence type="predicted"/>
<sequence>MARLPNSPTTTPDHDEKDLGVEECEHQGNQYARFGISDEDASFYDNFGEEKRKRLFWKVDLRLVPFLALLYLAAHIDRANIGNAKIEGLIEDVNLTGLQYNIVLPNDPARCVSPSVERSPRASSVNLDADSRGAYEYPYSTDVSRPGSMEPTSQDPAGNAVGSISAYTWVQRAFMRLNKARKLSANRATIDTALPTRVTEYGDANPDVEPLPPPLHEITGVDHNWLQKLADWFFERACATYRYLHRPTVNSWISALACNDVVGLGPAQLAVTCSLLAYGCLYLRDDEASLMGLAEAAARDEWLTEAATSPATEHEDHDSEIEATVLQAKLCRIINRVISSNYEAGTAALLKATAENNAQLDEWQRQVPLHFSGAVRPSQRQAIVLRLFQLHAIMLTNRPLLLQSFAEPLDSSPSDADSATIQKGVDACVSSALDVVNWSIQCAAEGQRFAVFWFTQNVAFIAISILYLSILRTLASSSARLSVEEERLLSQAHHAYQCLADASKGNSPGLKYAVVLEELQKEVNHQLQRRDNGSMGFDSDVQVPDATVSTPHGGGATGPGSNSEIDFDGFDVKDTSLFWPESDALLLSLMPGSL</sequence>
<keyword evidence="4" id="KW-0804">Transcription</keyword>
<keyword evidence="7" id="KW-0472">Membrane</keyword>
<keyword evidence="3" id="KW-0238">DNA-binding</keyword>
<evidence type="ECO:0000313" key="8">
    <source>
        <dbReference type="EMBL" id="KAK7414428.1"/>
    </source>
</evidence>
<dbReference type="PANTHER" id="PTHR47540:SF4">
    <property type="entry name" value="TRANSCRIPTION FACTOR RGLT"/>
    <property type="match status" value="1"/>
</dbReference>
<reference evidence="8 9" key="1">
    <citation type="journal article" date="2025" name="Microbiol. Resour. Announc.">
        <title>Draft genome sequences for Neonectria magnoliae and Neonectria punicea, canker pathogens of Liriodendron tulipifera and Acer saccharum in West Virginia.</title>
        <authorList>
            <person name="Petronek H.M."/>
            <person name="Kasson M.T."/>
            <person name="Metheny A.M."/>
            <person name="Stauder C.M."/>
            <person name="Lovett B."/>
            <person name="Lynch S.C."/>
            <person name="Garnas J.R."/>
            <person name="Kasson L.R."/>
            <person name="Stajich J.E."/>
        </authorList>
    </citation>
    <scope>NUCLEOTIDE SEQUENCE [LARGE SCALE GENOMIC DNA]</scope>
    <source>
        <strain evidence="8 9">NRRL 64653</strain>
    </source>
</reference>
<evidence type="ECO:0000256" key="3">
    <source>
        <dbReference type="ARBA" id="ARBA00023125"/>
    </source>
</evidence>
<protein>
    <recommendedName>
        <fullName evidence="10">Transcription factor domain-containing protein</fullName>
    </recommendedName>
</protein>
<evidence type="ECO:0000256" key="1">
    <source>
        <dbReference type="ARBA" id="ARBA00004123"/>
    </source>
</evidence>
<comment type="caution">
    <text evidence="8">The sequence shown here is derived from an EMBL/GenBank/DDBJ whole genome shotgun (WGS) entry which is preliminary data.</text>
</comment>
<evidence type="ECO:0000256" key="6">
    <source>
        <dbReference type="SAM" id="MobiDB-lite"/>
    </source>
</evidence>
<feature type="transmembrane region" description="Helical" evidence="7">
    <location>
        <begin position="449"/>
        <end position="470"/>
    </location>
</feature>
<evidence type="ECO:0000256" key="4">
    <source>
        <dbReference type="ARBA" id="ARBA00023163"/>
    </source>
</evidence>
<dbReference type="InterPro" id="IPR051711">
    <property type="entry name" value="Stress_Response_Reg"/>
</dbReference>
<name>A0ABR1H027_9HYPO</name>
<organism evidence="8 9">
    <name type="scientific">Neonectria punicea</name>
    <dbReference type="NCBI Taxonomy" id="979145"/>
    <lineage>
        <taxon>Eukaryota</taxon>
        <taxon>Fungi</taxon>
        <taxon>Dikarya</taxon>
        <taxon>Ascomycota</taxon>
        <taxon>Pezizomycotina</taxon>
        <taxon>Sordariomycetes</taxon>
        <taxon>Hypocreomycetidae</taxon>
        <taxon>Hypocreales</taxon>
        <taxon>Nectriaceae</taxon>
        <taxon>Neonectria</taxon>
    </lineage>
</organism>
<gene>
    <name evidence="8" type="ORF">QQX98_006706</name>
</gene>
<keyword evidence="2" id="KW-0805">Transcription regulation</keyword>
<dbReference type="CDD" id="cd12148">
    <property type="entry name" value="fungal_TF_MHR"/>
    <property type="match status" value="1"/>
</dbReference>
<accession>A0ABR1H027</accession>
<comment type="subcellular location">
    <subcellularLocation>
        <location evidence="1">Nucleus</location>
    </subcellularLocation>
</comment>
<keyword evidence="5" id="KW-0539">Nucleus</keyword>
<evidence type="ECO:0000313" key="9">
    <source>
        <dbReference type="Proteomes" id="UP001498476"/>
    </source>
</evidence>
<evidence type="ECO:0000256" key="7">
    <source>
        <dbReference type="SAM" id="Phobius"/>
    </source>
</evidence>
<dbReference type="PANTHER" id="PTHR47540">
    <property type="entry name" value="THIAMINE REPRESSIBLE GENES REGULATORY PROTEIN THI5"/>
    <property type="match status" value="1"/>
</dbReference>
<keyword evidence="7" id="KW-1133">Transmembrane helix</keyword>
<evidence type="ECO:0008006" key="10">
    <source>
        <dbReference type="Google" id="ProtNLM"/>
    </source>
</evidence>
<keyword evidence="9" id="KW-1185">Reference proteome</keyword>
<dbReference type="Proteomes" id="UP001498476">
    <property type="component" value="Unassembled WGS sequence"/>
</dbReference>
<evidence type="ECO:0000256" key="5">
    <source>
        <dbReference type="ARBA" id="ARBA00023242"/>
    </source>
</evidence>
<dbReference type="EMBL" id="JAZAVJ010000103">
    <property type="protein sequence ID" value="KAK7414428.1"/>
    <property type="molecule type" value="Genomic_DNA"/>
</dbReference>
<keyword evidence="7" id="KW-0812">Transmembrane</keyword>